<dbReference type="EMBL" id="CAXAJV020001280">
    <property type="protein sequence ID" value="CAL7933006.1"/>
    <property type="molecule type" value="Genomic_DNA"/>
</dbReference>
<accession>A0ABP1MXZ1</accession>
<evidence type="ECO:0000313" key="1">
    <source>
        <dbReference type="EMBL" id="CAL7933006.1"/>
    </source>
</evidence>
<evidence type="ECO:0000313" key="2">
    <source>
        <dbReference type="Proteomes" id="UP001642520"/>
    </source>
</evidence>
<proteinExistence type="predicted"/>
<gene>
    <name evidence="1" type="ORF">XYLVIOL_LOCUS246</name>
</gene>
<dbReference type="Proteomes" id="UP001642520">
    <property type="component" value="Unassembled WGS sequence"/>
</dbReference>
<name>A0ABP1MXZ1_XYLVO</name>
<protein>
    <submittedName>
        <fullName evidence="1">Uncharacterized protein</fullName>
    </submittedName>
</protein>
<keyword evidence="2" id="KW-1185">Reference proteome</keyword>
<reference evidence="1 2" key="1">
    <citation type="submission" date="2024-08" db="EMBL/GenBank/DDBJ databases">
        <authorList>
            <person name="Will J Nash"/>
            <person name="Angela Man"/>
            <person name="Seanna McTaggart"/>
            <person name="Kendall Baker"/>
            <person name="Tom Barker"/>
            <person name="Leah Catchpole"/>
            <person name="Alex Durrant"/>
            <person name="Karim Gharbi"/>
            <person name="Naomi Irish"/>
            <person name="Gemy Kaithakottil"/>
            <person name="Debby Ku"/>
            <person name="Aaliyah Providence"/>
            <person name="Felix Shaw"/>
            <person name="David Swarbreck"/>
            <person name="Chris Watkins"/>
            <person name="Ann M. McCartney"/>
            <person name="Giulio Formenti"/>
            <person name="Alice Mouton"/>
            <person name="Noel Vella"/>
            <person name="Bjorn M von Reumont"/>
            <person name="Adriana Vella"/>
            <person name="Wilfried Haerty"/>
        </authorList>
    </citation>
    <scope>NUCLEOTIDE SEQUENCE [LARGE SCALE GENOMIC DNA]</scope>
</reference>
<organism evidence="1 2">
    <name type="scientific">Xylocopa violacea</name>
    <name type="common">Violet carpenter bee</name>
    <name type="synonym">Apis violacea</name>
    <dbReference type="NCBI Taxonomy" id="135666"/>
    <lineage>
        <taxon>Eukaryota</taxon>
        <taxon>Metazoa</taxon>
        <taxon>Ecdysozoa</taxon>
        <taxon>Arthropoda</taxon>
        <taxon>Hexapoda</taxon>
        <taxon>Insecta</taxon>
        <taxon>Pterygota</taxon>
        <taxon>Neoptera</taxon>
        <taxon>Endopterygota</taxon>
        <taxon>Hymenoptera</taxon>
        <taxon>Apocrita</taxon>
        <taxon>Aculeata</taxon>
        <taxon>Apoidea</taxon>
        <taxon>Anthophila</taxon>
        <taxon>Apidae</taxon>
        <taxon>Xylocopa</taxon>
        <taxon>Xylocopa</taxon>
    </lineage>
</organism>
<sequence length="105" mass="12082">MATKDIQDLLVEEEVDEADLMEMASLDANQIDFEDASSDEDCAVKNLTLKKIQEGLCLAENLESFFLNTDPSTERSRKLKRELQNCLAPYREIYNDLVKCSLRWC</sequence>
<comment type="caution">
    <text evidence="1">The sequence shown here is derived from an EMBL/GenBank/DDBJ whole genome shotgun (WGS) entry which is preliminary data.</text>
</comment>